<organism evidence="2 3">
    <name type="scientific">Janthinobacterium lividum</name>
    <dbReference type="NCBI Taxonomy" id="29581"/>
    <lineage>
        <taxon>Bacteria</taxon>
        <taxon>Pseudomonadati</taxon>
        <taxon>Pseudomonadota</taxon>
        <taxon>Betaproteobacteria</taxon>
        <taxon>Burkholderiales</taxon>
        <taxon>Oxalobacteraceae</taxon>
        <taxon>Janthinobacterium</taxon>
    </lineage>
</organism>
<comment type="caution">
    <text evidence="2">The sequence shown here is derived from an EMBL/GenBank/DDBJ whole genome shotgun (WGS) entry which is preliminary data.</text>
</comment>
<feature type="transmembrane region" description="Helical" evidence="1">
    <location>
        <begin position="55"/>
        <end position="73"/>
    </location>
</feature>
<keyword evidence="1" id="KW-0812">Transmembrane</keyword>
<evidence type="ECO:0000313" key="3">
    <source>
        <dbReference type="Proteomes" id="UP000305681"/>
    </source>
</evidence>
<name>A0A5C4NWU6_9BURK</name>
<dbReference type="Proteomes" id="UP000305681">
    <property type="component" value="Unassembled WGS sequence"/>
</dbReference>
<reference evidence="2 3" key="1">
    <citation type="submission" date="2019-06" db="EMBL/GenBank/DDBJ databases">
        <title>Genome sequence of Janthinobacterium lividum UCD_MED1.</title>
        <authorList>
            <person name="De Leon M.E."/>
            <person name="Jospin G."/>
        </authorList>
    </citation>
    <scope>NUCLEOTIDE SEQUENCE [LARGE SCALE GENOMIC DNA]</scope>
    <source>
        <strain evidence="2 3">UCD_MED1</strain>
    </source>
</reference>
<accession>A0A5C4NWU6</accession>
<proteinExistence type="predicted"/>
<sequence length="229" mass="26053">MSIWIHRAFRLSLVLGALWFVRYLVLKVIESAKFSVDVQGLLNWMNGNDKLSGWAQFYGALIAIFFAIAVPAWQRHSQNLDRWRDGEDINASLSQNSFFLIGEVFNYVNGCANGGAMPRAMLHDSDRCHDLLKRIHALELREISPDRITRLFHARGHLLNSNSSLSNLNLQDAPLSPGERQLFSDRLDHLKLLVSEAKNENGEAIHARARAHLWLLPRIAHPVIRYVIG</sequence>
<evidence type="ECO:0000313" key="2">
    <source>
        <dbReference type="EMBL" id="TNC78195.1"/>
    </source>
</evidence>
<dbReference type="AlphaFoldDB" id="A0A5C4NWU6"/>
<keyword evidence="1" id="KW-0472">Membrane</keyword>
<dbReference type="EMBL" id="VDGE01000001">
    <property type="protein sequence ID" value="TNC78195.1"/>
    <property type="molecule type" value="Genomic_DNA"/>
</dbReference>
<keyword evidence="1" id="KW-1133">Transmembrane helix</keyword>
<dbReference type="RefSeq" id="WP_139089361.1">
    <property type="nucleotide sequence ID" value="NZ_VDGE01000001.1"/>
</dbReference>
<protein>
    <submittedName>
        <fullName evidence="2">Uncharacterized protein</fullName>
    </submittedName>
</protein>
<evidence type="ECO:0000256" key="1">
    <source>
        <dbReference type="SAM" id="Phobius"/>
    </source>
</evidence>
<gene>
    <name evidence="2" type="ORF">FHI69_02535</name>
</gene>